<reference evidence="2" key="1">
    <citation type="submission" date="2013-11" db="EMBL/GenBank/DDBJ databases">
        <title>Genome sequence of the fusiform rust pathogen reveals effectors for host alternation and coevolution with pine.</title>
        <authorList>
            <consortium name="DOE Joint Genome Institute"/>
            <person name="Smith K."/>
            <person name="Pendleton A."/>
            <person name="Kubisiak T."/>
            <person name="Anderson C."/>
            <person name="Salamov A."/>
            <person name="Aerts A."/>
            <person name="Riley R."/>
            <person name="Clum A."/>
            <person name="Lindquist E."/>
            <person name="Ence D."/>
            <person name="Campbell M."/>
            <person name="Kronenberg Z."/>
            <person name="Feau N."/>
            <person name="Dhillon B."/>
            <person name="Hamelin R."/>
            <person name="Burleigh J."/>
            <person name="Smith J."/>
            <person name="Yandell M."/>
            <person name="Nelson C."/>
            <person name="Grigoriev I."/>
            <person name="Davis J."/>
        </authorList>
    </citation>
    <scope>NUCLEOTIDE SEQUENCE</scope>
    <source>
        <strain evidence="2">G11</strain>
    </source>
</reference>
<proteinExistence type="predicted"/>
<accession>A0A9P6NR79</accession>
<feature type="region of interest" description="Disordered" evidence="1">
    <location>
        <begin position="1"/>
        <end position="89"/>
    </location>
</feature>
<keyword evidence="3" id="KW-1185">Reference proteome</keyword>
<dbReference type="Proteomes" id="UP000886653">
    <property type="component" value="Unassembled WGS sequence"/>
</dbReference>
<evidence type="ECO:0000313" key="2">
    <source>
        <dbReference type="EMBL" id="KAG0148847.1"/>
    </source>
</evidence>
<dbReference type="EMBL" id="MU167233">
    <property type="protein sequence ID" value="KAG0148847.1"/>
    <property type="molecule type" value="Genomic_DNA"/>
</dbReference>
<dbReference type="AlphaFoldDB" id="A0A9P6NR79"/>
<gene>
    <name evidence="2" type="ORF">CROQUDRAFT_89898</name>
</gene>
<protein>
    <submittedName>
        <fullName evidence="2">Uncharacterized protein</fullName>
    </submittedName>
</protein>
<feature type="compositionally biased region" description="Polar residues" evidence="1">
    <location>
        <begin position="29"/>
        <end position="43"/>
    </location>
</feature>
<comment type="caution">
    <text evidence="2">The sequence shown here is derived from an EMBL/GenBank/DDBJ whole genome shotgun (WGS) entry which is preliminary data.</text>
</comment>
<name>A0A9P6NR79_9BASI</name>
<evidence type="ECO:0000256" key="1">
    <source>
        <dbReference type="SAM" id="MobiDB-lite"/>
    </source>
</evidence>
<sequence length="118" mass="12795">MDKPATPTAGTSAHPQPSARKKPVPRKSVNISSTPIRQFTQAASEPAVHPLKGKASVKSSPIKPPTNTPPRRRHHQVFSSEFPPGHKKTKSAFEVHIQVLWGMLKVKSVPPPANEASM</sequence>
<evidence type="ECO:0000313" key="3">
    <source>
        <dbReference type="Proteomes" id="UP000886653"/>
    </source>
</evidence>
<organism evidence="2 3">
    <name type="scientific">Cronartium quercuum f. sp. fusiforme G11</name>
    <dbReference type="NCBI Taxonomy" id="708437"/>
    <lineage>
        <taxon>Eukaryota</taxon>
        <taxon>Fungi</taxon>
        <taxon>Dikarya</taxon>
        <taxon>Basidiomycota</taxon>
        <taxon>Pucciniomycotina</taxon>
        <taxon>Pucciniomycetes</taxon>
        <taxon>Pucciniales</taxon>
        <taxon>Coleosporiaceae</taxon>
        <taxon>Cronartium</taxon>
    </lineage>
</organism>